<dbReference type="Proteomes" id="UP000594261">
    <property type="component" value="Chromosome 11"/>
</dbReference>
<dbReference type="Pfam" id="PF07777">
    <property type="entry name" value="MFMR"/>
    <property type="match status" value="1"/>
</dbReference>
<keyword evidence="11" id="KW-1185">Reference proteome</keyword>
<evidence type="ECO:0000256" key="4">
    <source>
        <dbReference type="ARBA" id="ARBA00023125"/>
    </source>
</evidence>
<evidence type="ECO:0000256" key="3">
    <source>
        <dbReference type="ARBA" id="ARBA00023015"/>
    </source>
</evidence>
<evidence type="ECO:0000256" key="8">
    <source>
        <dbReference type="SAM" id="MobiDB-lite"/>
    </source>
</evidence>
<dbReference type="InterPro" id="IPR012900">
    <property type="entry name" value="MFMR"/>
</dbReference>
<evidence type="ECO:0000256" key="6">
    <source>
        <dbReference type="ARBA" id="ARBA00023242"/>
    </source>
</evidence>
<protein>
    <recommendedName>
        <fullName evidence="9">BZIP domain-containing protein</fullName>
    </recommendedName>
</protein>
<dbReference type="EMBL" id="LRBV02000011">
    <property type="status" value="NOT_ANNOTATED_CDS"/>
    <property type="molecule type" value="Genomic_DNA"/>
</dbReference>
<keyword evidence="3" id="KW-0805">Transcription regulation</keyword>
<name>A0A7N2MZ68_QUELO</name>
<evidence type="ECO:0000313" key="10">
    <source>
        <dbReference type="EnsemblPlants" id="QL11p042781:mrna"/>
    </source>
</evidence>
<dbReference type="SMART" id="SM00338">
    <property type="entry name" value="BRLZ"/>
    <property type="match status" value="1"/>
</dbReference>
<keyword evidence="6" id="KW-0539">Nucleus</keyword>
<keyword evidence="4" id="KW-0238">DNA-binding</keyword>
<proteinExistence type="inferred from homology"/>
<reference evidence="10" key="2">
    <citation type="submission" date="2021-01" db="UniProtKB">
        <authorList>
            <consortium name="EnsemblPlants"/>
        </authorList>
    </citation>
    <scope>IDENTIFICATION</scope>
</reference>
<organism evidence="10 11">
    <name type="scientific">Quercus lobata</name>
    <name type="common">Valley oak</name>
    <dbReference type="NCBI Taxonomy" id="97700"/>
    <lineage>
        <taxon>Eukaryota</taxon>
        <taxon>Viridiplantae</taxon>
        <taxon>Streptophyta</taxon>
        <taxon>Embryophyta</taxon>
        <taxon>Tracheophyta</taxon>
        <taxon>Spermatophyta</taxon>
        <taxon>Magnoliopsida</taxon>
        <taxon>eudicotyledons</taxon>
        <taxon>Gunneridae</taxon>
        <taxon>Pentapetalae</taxon>
        <taxon>rosids</taxon>
        <taxon>fabids</taxon>
        <taxon>Fagales</taxon>
        <taxon>Fagaceae</taxon>
        <taxon>Quercus</taxon>
    </lineage>
</organism>
<dbReference type="InterPro" id="IPR045314">
    <property type="entry name" value="bZIP_plant_GBF1"/>
</dbReference>
<evidence type="ECO:0000259" key="9">
    <source>
        <dbReference type="PROSITE" id="PS00036"/>
    </source>
</evidence>
<feature type="domain" description="BZIP" evidence="9">
    <location>
        <begin position="263"/>
        <end position="278"/>
    </location>
</feature>
<sequence length="397" mass="43892">MGETSEMAKPSKQMGIGEVNMPPKWFVPLFSTQETPKTPSQPDGPTFVQAYYGSGATAPPFVMSSSAASSLFNPYMWGNQVAYQQCMSQYGPGLQYHAPYNKEVHANLNTVKGVGLAIPEKEERILKGKDLDSMSKHKRSSENLILVGNGSRESEKAASSTRNDGGGPSQSDVSGSEGSSDDSDVKNQEFSKSKRQRFNQLQADGVVAQNKASVQDCGAYTDLALHDSVANVAETDLNLGMSLSASSAQPFLMKEGIDLRNERRKQSNRESARRSRIRRQVEFWYPVYTLQIYTCRCGKESSLWFLKQECEKLQALAEMLKTETSMLKEELVRLSEECGEVDEENNSLMDELTKMYGPDAISDLIARNPNSGCSESNDNEERIPSGDDSPLHTIRIT</sequence>
<dbReference type="PANTHER" id="PTHR45967">
    <property type="entry name" value="G-BOX-BINDING FACTOR 3-RELATED"/>
    <property type="match status" value="1"/>
</dbReference>
<dbReference type="PROSITE" id="PS00036">
    <property type="entry name" value="BZIP_BASIC"/>
    <property type="match status" value="1"/>
</dbReference>
<dbReference type="InParanoid" id="A0A7N2MZ68"/>
<feature type="region of interest" description="Disordered" evidence="8">
    <location>
        <begin position="129"/>
        <end position="194"/>
    </location>
</feature>
<keyword evidence="7" id="KW-0175">Coiled coil</keyword>
<reference evidence="10 11" key="1">
    <citation type="journal article" date="2016" name="G3 (Bethesda)">
        <title>First Draft Assembly and Annotation of the Genome of a California Endemic Oak Quercus lobata Nee (Fagaceae).</title>
        <authorList>
            <person name="Sork V.L."/>
            <person name="Fitz-Gibbon S.T."/>
            <person name="Puiu D."/>
            <person name="Crepeau M."/>
            <person name="Gugger P.F."/>
            <person name="Sherman R."/>
            <person name="Stevens K."/>
            <person name="Langley C.H."/>
            <person name="Pellegrini M."/>
            <person name="Salzberg S.L."/>
        </authorList>
    </citation>
    <scope>NUCLEOTIDE SEQUENCE [LARGE SCALE GENOMIC DNA]</scope>
    <source>
        <strain evidence="10 11">cv. SW786</strain>
    </source>
</reference>
<dbReference type="Gramene" id="QL11p042781:mrna">
    <property type="protein sequence ID" value="QL11p042781:mrna"/>
    <property type="gene ID" value="QL11p042781"/>
</dbReference>
<evidence type="ECO:0000256" key="5">
    <source>
        <dbReference type="ARBA" id="ARBA00023163"/>
    </source>
</evidence>
<comment type="subcellular location">
    <subcellularLocation>
        <location evidence="1">Nucleus</location>
    </subcellularLocation>
</comment>
<feature type="coiled-coil region" evidence="7">
    <location>
        <begin position="303"/>
        <end position="351"/>
    </location>
</feature>
<dbReference type="GO" id="GO:0000976">
    <property type="term" value="F:transcription cis-regulatory region binding"/>
    <property type="evidence" value="ECO:0007669"/>
    <property type="project" value="UniProtKB-ARBA"/>
</dbReference>
<dbReference type="InterPro" id="IPR044827">
    <property type="entry name" value="GBF-like"/>
</dbReference>
<feature type="compositionally biased region" description="Low complexity" evidence="8">
    <location>
        <begin position="169"/>
        <end position="178"/>
    </location>
</feature>
<dbReference type="GO" id="GO:0003700">
    <property type="term" value="F:DNA-binding transcription factor activity"/>
    <property type="evidence" value="ECO:0007669"/>
    <property type="project" value="InterPro"/>
</dbReference>
<accession>A0A7N2MZ68</accession>
<evidence type="ECO:0000256" key="2">
    <source>
        <dbReference type="ARBA" id="ARBA00007163"/>
    </source>
</evidence>
<dbReference type="EnsemblPlants" id="QL11p042781:mrna">
    <property type="protein sequence ID" value="QL11p042781:mrna"/>
    <property type="gene ID" value="QL11p042781"/>
</dbReference>
<dbReference type="PANTHER" id="PTHR45967:SF20">
    <property type="entry name" value="G-BOX-BINDING FACTOR 1"/>
    <property type="match status" value="1"/>
</dbReference>
<dbReference type="InterPro" id="IPR004827">
    <property type="entry name" value="bZIP"/>
</dbReference>
<dbReference type="GO" id="GO:0005634">
    <property type="term" value="C:nucleus"/>
    <property type="evidence" value="ECO:0007669"/>
    <property type="project" value="UniProtKB-SubCell"/>
</dbReference>
<comment type="similarity">
    <text evidence="2">Belongs to the bZIP family.</text>
</comment>
<dbReference type="AlphaFoldDB" id="A0A7N2MZ68"/>
<evidence type="ECO:0000256" key="1">
    <source>
        <dbReference type="ARBA" id="ARBA00004123"/>
    </source>
</evidence>
<dbReference type="CDD" id="cd14702">
    <property type="entry name" value="bZIP_plant_GBF1"/>
    <property type="match status" value="1"/>
</dbReference>
<keyword evidence="5" id="KW-0804">Transcription</keyword>
<feature type="compositionally biased region" description="Basic and acidic residues" evidence="8">
    <location>
        <begin position="183"/>
        <end position="192"/>
    </location>
</feature>
<feature type="region of interest" description="Disordered" evidence="8">
    <location>
        <begin position="367"/>
        <end position="397"/>
    </location>
</feature>
<evidence type="ECO:0000256" key="7">
    <source>
        <dbReference type="SAM" id="Coils"/>
    </source>
</evidence>
<evidence type="ECO:0000313" key="11">
    <source>
        <dbReference type="Proteomes" id="UP000594261"/>
    </source>
</evidence>